<keyword evidence="1 3" id="KW-0807">Transducer</keyword>
<dbReference type="Pfam" id="PF00015">
    <property type="entry name" value="MCPsignal"/>
    <property type="match status" value="1"/>
</dbReference>
<accession>A0ABT4LEW1</accession>
<sequence length="373" mass="39214">MFARKKETVQSKGIRPEALEQILQVCEAICQGNFEARILDITPEDNVERKLCNRINEMIDRTDAYVRESTACLGFISKNQYFRRIAVHGMVGSFGEAAQQINTAADGVENKMKTFGEMVDAIASISSQLNNSAQSMNRTASEAAERTVTVAAGAEEAGVNTQTVASAADQLNASIKEINQQVSRSSTMATNAFTEAEQANQLVRGLSEASAKIDRVVSLINDIAGQTNLLALNATIEAARAGEAGKGFAVVASEVKALATQTAKATEDIKIQVAEIQEVSGSAVTAIAHITKSIGDINQGASGIAAAMEEQGAATQEIARNVGEAASGVNDITANISGVTQNVDQVHTVAGEVMGIAEDLAGRADRLLKVLNS</sequence>
<dbReference type="PROSITE" id="PS50111">
    <property type="entry name" value="CHEMOTAXIS_TRANSDUC_2"/>
    <property type="match status" value="1"/>
</dbReference>
<feature type="domain" description="Methyl-accepting transducer" evidence="4">
    <location>
        <begin position="118"/>
        <end position="361"/>
    </location>
</feature>
<dbReference type="Gene3D" id="1.10.287.950">
    <property type="entry name" value="Methyl-accepting chemotaxis protein"/>
    <property type="match status" value="1"/>
</dbReference>
<dbReference type="Proteomes" id="UP001069802">
    <property type="component" value="Unassembled WGS sequence"/>
</dbReference>
<dbReference type="SMART" id="SM00283">
    <property type="entry name" value="MA"/>
    <property type="match status" value="1"/>
</dbReference>
<gene>
    <name evidence="5" type="ORF">O4H49_02550</name>
</gene>
<evidence type="ECO:0000256" key="3">
    <source>
        <dbReference type="PROSITE-ProRule" id="PRU00284"/>
    </source>
</evidence>
<evidence type="ECO:0000313" key="6">
    <source>
        <dbReference type="Proteomes" id="UP001069802"/>
    </source>
</evidence>
<name>A0ABT4LEW1_9PROT</name>
<dbReference type="RefSeq" id="WP_269421841.1">
    <property type="nucleotide sequence ID" value="NZ_JAPWGY010000001.1"/>
</dbReference>
<reference evidence="5" key="1">
    <citation type="submission" date="2022-12" db="EMBL/GenBank/DDBJ databases">
        <title>Bacterial isolates from different developmental stages of Nematostella vectensis.</title>
        <authorList>
            <person name="Fraune S."/>
        </authorList>
    </citation>
    <scope>NUCLEOTIDE SEQUENCE</scope>
    <source>
        <strain evidence="5">G21630-S1</strain>
    </source>
</reference>
<keyword evidence="6" id="KW-1185">Reference proteome</keyword>
<proteinExistence type="inferred from homology"/>
<comment type="caution">
    <text evidence="5">The sequence shown here is derived from an EMBL/GenBank/DDBJ whole genome shotgun (WGS) entry which is preliminary data.</text>
</comment>
<evidence type="ECO:0000256" key="2">
    <source>
        <dbReference type="ARBA" id="ARBA00029447"/>
    </source>
</evidence>
<evidence type="ECO:0000259" key="4">
    <source>
        <dbReference type="PROSITE" id="PS50111"/>
    </source>
</evidence>
<dbReference type="InterPro" id="IPR004089">
    <property type="entry name" value="MCPsignal_dom"/>
</dbReference>
<comment type="similarity">
    <text evidence="2">Belongs to the methyl-accepting chemotaxis (MCP) protein family.</text>
</comment>
<dbReference type="EMBL" id="JAPWGY010000001">
    <property type="protein sequence ID" value="MCZ4279641.1"/>
    <property type="molecule type" value="Genomic_DNA"/>
</dbReference>
<organism evidence="5 6">
    <name type="scientific">Kiloniella laminariae</name>
    <dbReference type="NCBI Taxonomy" id="454162"/>
    <lineage>
        <taxon>Bacteria</taxon>
        <taxon>Pseudomonadati</taxon>
        <taxon>Pseudomonadota</taxon>
        <taxon>Alphaproteobacteria</taxon>
        <taxon>Rhodospirillales</taxon>
        <taxon>Kiloniellaceae</taxon>
        <taxon>Kiloniella</taxon>
    </lineage>
</organism>
<protein>
    <submittedName>
        <fullName evidence="5">Methyl-accepting chemotaxis protein</fullName>
    </submittedName>
</protein>
<evidence type="ECO:0000313" key="5">
    <source>
        <dbReference type="EMBL" id="MCZ4279641.1"/>
    </source>
</evidence>
<dbReference type="InterPro" id="IPR004090">
    <property type="entry name" value="Chemotax_Me-accpt_rcpt"/>
</dbReference>
<evidence type="ECO:0000256" key="1">
    <source>
        <dbReference type="ARBA" id="ARBA00023224"/>
    </source>
</evidence>
<dbReference type="PRINTS" id="PR00260">
    <property type="entry name" value="CHEMTRNSDUCR"/>
</dbReference>
<dbReference type="SUPFAM" id="SSF58104">
    <property type="entry name" value="Methyl-accepting chemotaxis protein (MCP) signaling domain"/>
    <property type="match status" value="1"/>
</dbReference>
<dbReference type="PANTHER" id="PTHR32089">
    <property type="entry name" value="METHYL-ACCEPTING CHEMOTAXIS PROTEIN MCPB"/>
    <property type="match status" value="1"/>
</dbReference>
<dbReference type="PANTHER" id="PTHR32089:SF112">
    <property type="entry name" value="LYSOZYME-LIKE PROTEIN-RELATED"/>
    <property type="match status" value="1"/>
</dbReference>